<proteinExistence type="inferred from homology"/>
<keyword evidence="3" id="KW-1133">Transmembrane helix</keyword>
<dbReference type="SMART" id="SM00944">
    <property type="entry name" value="Pro-kuma_activ"/>
    <property type="match status" value="1"/>
</dbReference>
<keyword evidence="3" id="KW-0472">Membrane</keyword>
<dbReference type="GO" id="GO:0008240">
    <property type="term" value="F:tripeptidyl-peptidase activity"/>
    <property type="evidence" value="ECO:0007669"/>
    <property type="project" value="TreeGrafter"/>
</dbReference>
<reference evidence="5" key="1">
    <citation type="submission" date="2023-11" db="EMBL/GenBank/DDBJ databases">
        <authorList>
            <person name="De Vega J J."/>
            <person name="De Vega J J."/>
        </authorList>
    </citation>
    <scope>NUCLEOTIDE SEQUENCE</scope>
</reference>
<dbReference type="InterPro" id="IPR033126">
    <property type="entry name" value="Glyco_hydro_9_Asp/Glu_AS"/>
</dbReference>
<feature type="domain" description="Peptidase S53 activation" evidence="4">
    <location>
        <begin position="504"/>
        <end position="639"/>
    </location>
</feature>
<keyword evidence="1" id="KW-0624">Polysaccharide degradation</keyword>
<comment type="similarity">
    <text evidence="1">Belongs to the glycosyl hydrolase 9 (cellulase E) family.</text>
</comment>
<comment type="caution">
    <text evidence="5">The sequence shown here is derived from an EMBL/GenBank/DDBJ whole genome shotgun (WGS) entry which is preliminary data.</text>
</comment>
<dbReference type="PROSITE" id="PS00698">
    <property type="entry name" value="GH9_3"/>
    <property type="match status" value="1"/>
</dbReference>
<dbReference type="AlphaFoldDB" id="A0AAD2K355"/>
<feature type="compositionally biased region" description="Polar residues" evidence="2">
    <location>
        <begin position="258"/>
        <end position="273"/>
    </location>
</feature>
<dbReference type="EMBL" id="CAVNYO010000406">
    <property type="protein sequence ID" value="CAK5276340.1"/>
    <property type="molecule type" value="Genomic_DNA"/>
</dbReference>
<evidence type="ECO:0000256" key="1">
    <source>
        <dbReference type="PROSITE-ProRule" id="PRU10060"/>
    </source>
</evidence>
<dbReference type="PANTHER" id="PTHR14218">
    <property type="entry name" value="PROTEASE S8 TRIPEPTIDYL PEPTIDASE I CLN2"/>
    <property type="match status" value="1"/>
</dbReference>
<dbReference type="Proteomes" id="UP001295794">
    <property type="component" value="Unassembled WGS sequence"/>
</dbReference>
<feature type="region of interest" description="Disordered" evidence="2">
    <location>
        <begin position="655"/>
        <end position="674"/>
    </location>
</feature>
<dbReference type="GO" id="GO:0006508">
    <property type="term" value="P:proteolysis"/>
    <property type="evidence" value="ECO:0007669"/>
    <property type="project" value="TreeGrafter"/>
</dbReference>
<dbReference type="InterPro" id="IPR050819">
    <property type="entry name" value="Tripeptidyl-peptidase_I"/>
</dbReference>
<dbReference type="InterPro" id="IPR015366">
    <property type="entry name" value="S53_propep"/>
</dbReference>
<dbReference type="SUPFAM" id="SSF54897">
    <property type="entry name" value="Protease propeptides/inhibitors"/>
    <property type="match status" value="1"/>
</dbReference>
<evidence type="ECO:0000259" key="4">
    <source>
        <dbReference type="SMART" id="SM00944"/>
    </source>
</evidence>
<keyword evidence="3" id="KW-0812">Transmembrane</keyword>
<evidence type="ECO:0000313" key="5">
    <source>
        <dbReference type="EMBL" id="CAK5276340.1"/>
    </source>
</evidence>
<gene>
    <name evidence="5" type="ORF">MYCIT1_LOCUS24503</name>
</gene>
<dbReference type="InterPro" id="IPR008928">
    <property type="entry name" value="6-hairpin_glycosidase_sf"/>
</dbReference>
<dbReference type="GO" id="GO:0030245">
    <property type="term" value="P:cellulose catabolic process"/>
    <property type="evidence" value="ECO:0007669"/>
    <property type="project" value="UniProtKB-KW"/>
</dbReference>
<dbReference type="Gene3D" id="1.50.10.10">
    <property type="match status" value="1"/>
</dbReference>
<feature type="active site" evidence="1">
    <location>
        <position position="703"/>
    </location>
</feature>
<protein>
    <recommendedName>
        <fullName evidence="4">Peptidase S53 activation domain-containing protein</fullName>
    </recommendedName>
</protein>
<feature type="active site" evidence="1">
    <location>
        <position position="712"/>
    </location>
</feature>
<organism evidence="5 6">
    <name type="scientific">Mycena citricolor</name>
    <dbReference type="NCBI Taxonomy" id="2018698"/>
    <lineage>
        <taxon>Eukaryota</taxon>
        <taxon>Fungi</taxon>
        <taxon>Dikarya</taxon>
        <taxon>Basidiomycota</taxon>
        <taxon>Agaricomycotina</taxon>
        <taxon>Agaricomycetes</taxon>
        <taxon>Agaricomycetidae</taxon>
        <taxon>Agaricales</taxon>
        <taxon>Marasmiineae</taxon>
        <taxon>Mycenaceae</taxon>
        <taxon>Mycena</taxon>
    </lineage>
</organism>
<keyword evidence="1" id="KW-0326">Glycosidase</keyword>
<feature type="compositionally biased region" description="Basic and acidic residues" evidence="2">
    <location>
        <begin position="274"/>
        <end position="290"/>
    </location>
</feature>
<keyword evidence="1" id="KW-0378">Hydrolase</keyword>
<dbReference type="InterPro" id="IPR012341">
    <property type="entry name" value="6hp_glycosidase-like_sf"/>
</dbReference>
<dbReference type="GO" id="GO:0004175">
    <property type="term" value="F:endopeptidase activity"/>
    <property type="evidence" value="ECO:0007669"/>
    <property type="project" value="TreeGrafter"/>
</dbReference>
<dbReference type="SUPFAM" id="SSF48208">
    <property type="entry name" value="Six-hairpin glycosidases"/>
    <property type="match status" value="1"/>
</dbReference>
<keyword evidence="1" id="KW-0119">Carbohydrate metabolism</keyword>
<dbReference type="PANTHER" id="PTHR14218:SF15">
    <property type="entry name" value="TRIPEPTIDYL-PEPTIDASE 1"/>
    <property type="match status" value="1"/>
</dbReference>
<feature type="region of interest" description="Disordered" evidence="2">
    <location>
        <begin position="258"/>
        <end position="296"/>
    </location>
</feature>
<name>A0AAD2K355_9AGAR</name>
<feature type="non-terminal residue" evidence="5">
    <location>
        <position position="1"/>
    </location>
</feature>
<sequence length="802" mass="88513">SCDPYSSVTVLSFKQRIPLSRRTLQTPFFSDYRISFIVLSIRTILFHFVPEDTNADPLVAGPELGRRAEGSHSKGCGYLQGIYARASRRDRPPRSTPKPSVPADHGPQSQSMVDAMTTAGLHPSFEMENRTLAWTISSLSDDNELQLLVEALPHVLWDFEKTKLRGGYRMHFLKLLRDPLLSARVIGPRPPTTFPAPGALGRLRFLPPHGQPLECLIGDHEPGKALLGSNFIDSEDVQNMVPNVSALIRLNVIESQSQQRAPGGSFSQTSNSDQDIRARMEKQRRAEKQRTKLTRSGSDEIAVDNLVFAARQMISTFAQTSTYPDLFGMGFRGLAPLLVRLCKNLKYQRGNSEHQLDLQASVDTLQLIYHHLVNTPAAARDIDCHLWVLRRLRRADVQAADTHTHRLVATVQCAVLRCFRLDLSDSGDLLESMKLLRMFNNEAWFRAVISHENEKQREWASAKQLYDWACVGVVTAFFEQCARNPDQTEHRLEVEEFKTVHMAPQGSVVSSVAPGETNLELRLNLAQNDIAGLESHLLAAATPGSANYGQCLSAEETGSPHHPPVSAWLLAHGVDSTKSSPSGDCISVNVPVPKANEQLGADYHVFTHTANVKTSIRTLLYSLPASLENHINVNFAQAQLDYVLGNNPLPYVLGSNPNSPSNPHSAGQRGERHRQHRHLAGGGAYVLYSAVIAGPDRHARFFDICGDWPEMEVAFDSNAPMLTLAAMHAANDTPGPYFTRLQARAYGKLGDSPCDSAFSAGCGGLHLFKGTIIAMAVVLSVVGIIILRVLIWFIHPLRSRGK</sequence>
<evidence type="ECO:0000256" key="3">
    <source>
        <dbReference type="SAM" id="Phobius"/>
    </source>
</evidence>
<dbReference type="Pfam" id="PF09286">
    <property type="entry name" value="Pro-kuma_activ"/>
    <property type="match status" value="1"/>
</dbReference>
<accession>A0AAD2K355</accession>
<feature type="region of interest" description="Disordered" evidence="2">
    <location>
        <begin position="87"/>
        <end position="110"/>
    </location>
</feature>
<keyword evidence="6" id="KW-1185">Reference proteome</keyword>
<dbReference type="CDD" id="cd11377">
    <property type="entry name" value="Pro-peptidase_S53"/>
    <property type="match status" value="1"/>
</dbReference>
<dbReference type="GO" id="GO:0008810">
    <property type="term" value="F:cellulase activity"/>
    <property type="evidence" value="ECO:0007669"/>
    <property type="project" value="UniProtKB-EC"/>
</dbReference>
<evidence type="ECO:0000256" key="2">
    <source>
        <dbReference type="SAM" id="MobiDB-lite"/>
    </source>
</evidence>
<evidence type="ECO:0000313" key="6">
    <source>
        <dbReference type="Proteomes" id="UP001295794"/>
    </source>
</evidence>
<feature type="transmembrane region" description="Helical" evidence="3">
    <location>
        <begin position="772"/>
        <end position="794"/>
    </location>
</feature>